<keyword evidence="14 18" id="KW-0830">Ubiquinone</keyword>
<feature type="transmembrane region" description="Helical" evidence="18">
    <location>
        <begin position="194"/>
        <end position="214"/>
    </location>
</feature>
<dbReference type="InterPro" id="IPR001750">
    <property type="entry name" value="ND/Mrp_TM"/>
</dbReference>
<dbReference type="InterPro" id="IPR010933">
    <property type="entry name" value="NADH_DH_su2_C"/>
</dbReference>
<dbReference type="RefSeq" id="YP_008757595.1">
    <property type="nucleotide sequence ID" value="NC_022674.1"/>
</dbReference>
<evidence type="ECO:0000256" key="13">
    <source>
        <dbReference type="ARBA" id="ARBA00023027"/>
    </source>
</evidence>
<feature type="signal peptide" evidence="19">
    <location>
        <begin position="1"/>
        <end position="24"/>
    </location>
</feature>
<feature type="transmembrane region" description="Helical" evidence="18">
    <location>
        <begin position="235"/>
        <end position="254"/>
    </location>
</feature>
<keyword evidence="7 18" id="KW-0679">Respiratory chain</keyword>
<comment type="function">
    <text evidence="1">Core subunit of the mitochondrial membrane respiratory chain NADH dehydrogenase (Complex I) that is believed to belong to the minimal assembly required for catalysis. Complex I functions in the transfer of electrons from NADH to the respiratory chain. The immediate electron acceptor for the enzyme is believed to be ubiquinone.</text>
</comment>
<protein>
    <recommendedName>
        <fullName evidence="5 18">NADH-ubiquinone oxidoreductase chain 2</fullName>
        <ecNumber evidence="4 18">7.1.1.2</ecNumber>
    </recommendedName>
</protein>
<dbReference type="InterPro" id="IPR003917">
    <property type="entry name" value="NADH_UbQ_OxRdtase_chain2"/>
</dbReference>
<feature type="chain" id="PRO_5004646063" description="NADH-ubiquinone oxidoreductase chain 2" evidence="19">
    <location>
        <begin position="25"/>
        <end position="335"/>
    </location>
</feature>
<evidence type="ECO:0000256" key="16">
    <source>
        <dbReference type="ARBA" id="ARBA00023136"/>
    </source>
</evidence>
<keyword evidence="6" id="KW-0813">Transport</keyword>
<reference evidence="22" key="1">
    <citation type="submission" date="2011-11" db="EMBL/GenBank/DDBJ databases">
        <authorList>
            <person name="Chen W.-J."/>
            <person name="Luan Y.-X."/>
        </authorList>
    </citation>
    <scope>NUCLEOTIDE SEQUENCE</scope>
</reference>
<keyword evidence="13 18" id="KW-0520">NAD</keyword>
<feature type="transmembrane region" description="Helical" evidence="18">
    <location>
        <begin position="316"/>
        <end position="333"/>
    </location>
</feature>
<gene>
    <name evidence="22" type="primary">ND2</name>
</gene>
<evidence type="ECO:0000256" key="18">
    <source>
        <dbReference type="RuleBase" id="RU003403"/>
    </source>
</evidence>
<geneLocation type="mitochondrion" evidence="22"/>
<feature type="transmembrane region" description="Helical" evidence="18">
    <location>
        <begin position="88"/>
        <end position="111"/>
    </location>
</feature>
<feature type="domain" description="NADH dehydrogenase subunit 2 C-terminal" evidence="21">
    <location>
        <begin position="282"/>
        <end position="332"/>
    </location>
</feature>
<keyword evidence="12 18" id="KW-1133">Transmembrane helix</keyword>
<name>U3KTN2_9HEXA</name>
<feature type="domain" description="NADH:quinone oxidoreductase/Mrp antiporter transmembrane" evidence="20">
    <location>
        <begin position="24"/>
        <end position="279"/>
    </location>
</feature>
<dbReference type="GeneID" id="17427378"/>
<evidence type="ECO:0000256" key="19">
    <source>
        <dbReference type="SAM" id="SignalP"/>
    </source>
</evidence>
<evidence type="ECO:0000313" key="22">
    <source>
        <dbReference type="EMBL" id="AEV44860.1"/>
    </source>
</evidence>
<comment type="similarity">
    <text evidence="3 18">Belongs to the complex I subunit 2 family.</text>
</comment>
<evidence type="ECO:0000256" key="11">
    <source>
        <dbReference type="ARBA" id="ARBA00022982"/>
    </source>
</evidence>
<evidence type="ECO:0000256" key="17">
    <source>
        <dbReference type="ARBA" id="ARBA00049551"/>
    </source>
</evidence>
<keyword evidence="10 18" id="KW-1278">Translocase</keyword>
<evidence type="ECO:0000256" key="2">
    <source>
        <dbReference type="ARBA" id="ARBA00004448"/>
    </source>
</evidence>
<keyword evidence="9 18" id="KW-0999">Mitochondrion inner membrane</keyword>
<comment type="function">
    <text evidence="18">Core subunit of the mitochondrial membrane respiratory chain NADH dehydrogenase (Complex I) which catalyzes electron transfer from NADH through the respiratory chain, using ubiquinone as an electron acceptor. Essential for the catalytic activity and assembly of complex I.</text>
</comment>
<evidence type="ECO:0000256" key="9">
    <source>
        <dbReference type="ARBA" id="ARBA00022792"/>
    </source>
</evidence>
<evidence type="ECO:0000256" key="1">
    <source>
        <dbReference type="ARBA" id="ARBA00003257"/>
    </source>
</evidence>
<keyword evidence="11 18" id="KW-0249">Electron transport</keyword>
<evidence type="ECO:0000259" key="21">
    <source>
        <dbReference type="Pfam" id="PF06444"/>
    </source>
</evidence>
<evidence type="ECO:0000256" key="7">
    <source>
        <dbReference type="ARBA" id="ARBA00022660"/>
    </source>
</evidence>
<organism evidence="22">
    <name type="scientific">Occasjapyx japonicus</name>
    <dbReference type="NCBI Taxonomy" id="289462"/>
    <lineage>
        <taxon>Eukaryota</taxon>
        <taxon>Metazoa</taxon>
        <taxon>Ecdysozoa</taxon>
        <taxon>Arthropoda</taxon>
        <taxon>Hexapoda</taxon>
        <taxon>Diplura</taxon>
        <taxon>Dicellurata</taxon>
        <taxon>Japygoidea</taxon>
        <taxon>Japygidae</taxon>
        <taxon>Japyginae</taxon>
        <taxon>Occasjapyx</taxon>
    </lineage>
</organism>
<evidence type="ECO:0000256" key="10">
    <source>
        <dbReference type="ARBA" id="ARBA00022967"/>
    </source>
</evidence>
<dbReference type="PANTHER" id="PTHR46552:SF1">
    <property type="entry name" value="NADH-UBIQUINONE OXIDOREDUCTASE CHAIN 2"/>
    <property type="match status" value="1"/>
</dbReference>
<dbReference type="CTD" id="4536"/>
<evidence type="ECO:0000256" key="8">
    <source>
        <dbReference type="ARBA" id="ARBA00022692"/>
    </source>
</evidence>
<proteinExistence type="inferred from homology"/>
<evidence type="ECO:0000256" key="6">
    <source>
        <dbReference type="ARBA" id="ARBA00022448"/>
    </source>
</evidence>
<feature type="transmembrane region" description="Helical" evidence="18">
    <location>
        <begin position="274"/>
        <end position="295"/>
    </location>
</feature>
<feature type="transmembrane region" description="Helical" evidence="18">
    <location>
        <begin position="123"/>
        <end position="140"/>
    </location>
</feature>
<evidence type="ECO:0000256" key="14">
    <source>
        <dbReference type="ARBA" id="ARBA00023075"/>
    </source>
</evidence>
<dbReference type="AlphaFoldDB" id="U3KTN2"/>
<evidence type="ECO:0000256" key="15">
    <source>
        <dbReference type="ARBA" id="ARBA00023128"/>
    </source>
</evidence>
<evidence type="ECO:0000256" key="3">
    <source>
        <dbReference type="ARBA" id="ARBA00007012"/>
    </source>
</evidence>
<keyword evidence="16 18" id="KW-0472">Membrane</keyword>
<dbReference type="Pfam" id="PF00361">
    <property type="entry name" value="Proton_antipo_M"/>
    <property type="match status" value="1"/>
</dbReference>
<keyword evidence="8 18" id="KW-0812">Transmembrane</keyword>
<dbReference type="EMBL" id="JN990600">
    <property type="protein sequence ID" value="AEV44860.1"/>
    <property type="molecule type" value="Genomic_DNA"/>
</dbReference>
<keyword evidence="19" id="KW-0732">Signal</keyword>
<evidence type="ECO:0000256" key="4">
    <source>
        <dbReference type="ARBA" id="ARBA00012944"/>
    </source>
</evidence>
<feature type="transmembrane region" description="Helical" evidence="18">
    <location>
        <begin position="146"/>
        <end position="164"/>
    </location>
</feature>
<comment type="subcellular location">
    <subcellularLocation>
        <location evidence="2 18">Mitochondrion inner membrane</location>
        <topology evidence="2 18">Multi-pass membrane protein</topology>
    </subcellularLocation>
</comment>
<dbReference type="InterPro" id="IPR050175">
    <property type="entry name" value="Complex_I_Subunit_2"/>
</dbReference>
<dbReference type="PANTHER" id="PTHR46552">
    <property type="entry name" value="NADH-UBIQUINONE OXIDOREDUCTASE CHAIN 2"/>
    <property type="match status" value="1"/>
</dbReference>
<keyword evidence="15 18" id="KW-0496">Mitochondrion</keyword>
<dbReference type="GO" id="GO:0005743">
    <property type="term" value="C:mitochondrial inner membrane"/>
    <property type="evidence" value="ECO:0007669"/>
    <property type="project" value="UniProtKB-SubCell"/>
</dbReference>
<dbReference type="Pfam" id="PF06444">
    <property type="entry name" value="NADH_dehy_S2_C"/>
    <property type="match status" value="1"/>
</dbReference>
<evidence type="ECO:0000259" key="20">
    <source>
        <dbReference type="Pfam" id="PF00361"/>
    </source>
</evidence>
<dbReference type="EC" id="7.1.1.2" evidence="4 18"/>
<reference evidence="22" key="2">
    <citation type="journal article" date="2014" name="Genome Biol. Evol.">
        <title>Comparative analysis of mitochondrial genomes in diplura (hexapoda, arthropoda): taxon sampling is crucial for phylogenetic inferences.</title>
        <authorList>
            <person name="Chen W.J."/>
            <person name="Koch M."/>
            <person name="Mallatt J.M."/>
            <person name="Luan Y.X."/>
        </authorList>
    </citation>
    <scope>NUCLEOTIDE SEQUENCE</scope>
</reference>
<evidence type="ECO:0000256" key="12">
    <source>
        <dbReference type="ARBA" id="ARBA00022989"/>
    </source>
</evidence>
<dbReference type="GO" id="GO:0006120">
    <property type="term" value="P:mitochondrial electron transport, NADH to ubiquinone"/>
    <property type="evidence" value="ECO:0007669"/>
    <property type="project" value="InterPro"/>
</dbReference>
<feature type="transmembrane region" description="Helical" evidence="18">
    <location>
        <begin position="60"/>
        <end position="82"/>
    </location>
</feature>
<comment type="catalytic activity">
    <reaction evidence="17 18">
        <text>a ubiquinone + NADH + 5 H(+)(in) = a ubiquinol + NAD(+) + 4 H(+)(out)</text>
        <dbReference type="Rhea" id="RHEA:29091"/>
        <dbReference type="Rhea" id="RHEA-COMP:9565"/>
        <dbReference type="Rhea" id="RHEA-COMP:9566"/>
        <dbReference type="ChEBI" id="CHEBI:15378"/>
        <dbReference type="ChEBI" id="CHEBI:16389"/>
        <dbReference type="ChEBI" id="CHEBI:17976"/>
        <dbReference type="ChEBI" id="CHEBI:57540"/>
        <dbReference type="ChEBI" id="CHEBI:57945"/>
        <dbReference type="EC" id="7.1.1.2"/>
    </reaction>
</comment>
<evidence type="ECO:0000256" key="5">
    <source>
        <dbReference type="ARBA" id="ARBA00021008"/>
    </source>
</evidence>
<accession>U3KTN2</accession>
<dbReference type="GO" id="GO:0008137">
    <property type="term" value="F:NADH dehydrogenase (ubiquinone) activity"/>
    <property type="evidence" value="ECO:0007669"/>
    <property type="project" value="UniProtKB-EC"/>
</dbReference>
<sequence>MFPKPSTVLFFITLLSGTLMSVSSTTWMGAWMGLEINMLSFIPLISNSSNQRTTESSIKYFIIQAIGSVVIITVALTSVTMSSLFHSWVLSSPLILALLLKSGAAPLHFWFPGVMEGMNWMNCMTLMTWQSVAPLALISYTNSPQILLSSAILSGFVGALGGLNQTLLRKLMAYSSIGHMGWMLASMNSSETFWLMYLMVYSLLSIAVASAFNSTNSFHIGQFFQAQMPNNMTKYLLNTNLLSLGGLPPFLGFFPKWMAIQVIMTNSPLTTIMLILAALINLFYYIRLTFSAFITTTYNQKWSIKTRLQPNLGPETIMAVLSMTSLLMIPMIWPL</sequence>
<dbReference type="PRINTS" id="PR01436">
    <property type="entry name" value="NADHDHGNASE2"/>
</dbReference>